<protein>
    <submittedName>
        <fullName evidence="8">LIM zinc-binding domain-containing protein</fullName>
    </submittedName>
</protein>
<evidence type="ECO:0000256" key="1">
    <source>
        <dbReference type="ARBA" id="ARBA00022723"/>
    </source>
</evidence>
<reference evidence="8" key="1">
    <citation type="submission" date="2022-11" db="UniProtKB">
        <authorList>
            <consortium name="WormBaseParasite"/>
        </authorList>
    </citation>
    <scope>IDENTIFICATION</scope>
</reference>
<dbReference type="PROSITE" id="PS50023">
    <property type="entry name" value="LIM_DOMAIN_2"/>
    <property type="match status" value="1"/>
</dbReference>
<evidence type="ECO:0000256" key="5">
    <source>
        <dbReference type="SAM" id="MobiDB-lite"/>
    </source>
</evidence>
<evidence type="ECO:0000259" key="6">
    <source>
        <dbReference type="PROSITE" id="PS50023"/>
    </source>
</evidence>
<evidence type="ECO:0000313" key="8">
    <source>
        <dbReference type="WBParaSite" id="scaffold5344_cov146.g9432"/>
    </source>
</evidence>
<dbReference type="Pfam" id="PF00412">
    <property type="entry name" value="LIM"/>
    <property type="match status" value="2"/>
</dbReference>
<dbReference type="Proteomes" id="UP000887561">
    <property type="component" value="Unplaced"/>
</dbReference>
<dbReference type="GO" id="GO:0000932">
    <property type="term" value="C:P-body"/>
    <property type="evidence" value="ECO:0007669"/>
    <property type="project" value="TreeGrafter"/>
</dbReference>
<dbReference type="GO" id="GO:0001666">
    <property type="term" value="P:response to hypoxia"/>
    <property type="evidence" value="ECO:0007669"/>
    <property type="project" value="TreeGrafter"/>
</dbReference>
<evidence type="ECO:0000313" key="7">
    <source>
        <dbReference type="Proteomes" id="UP000887561"/>
    </source>
</evidence>
<feature type="compositionally biased region" description="Polar residues" evidence="5">
    <location>
        <begin position="1"/>
        <end position="17"/>
    </location>
</feature>
<dbReference type="PANTHER" id="PTHR24219:SF4">
    <property type="entry name" value="LIM DOMAIN-CONTAINING PROTEIN JUB"/>
    <property type="match status" value="1"/>
</dbReference>
<accession>A0A915MY90</accession>
<evidence type="ECO:0000256" key="4">
    <source>
        <dbReference type="PROSITE-ProRule" id="PRU00125"/>
    </source>
</evidence>
<dbReference type="WBParaSite" id="scaffold5344_cov146.g9432">
    <property type="protein sequence ID" value="scaffold5344_cov146.g9432"/>
    <property type="gene ID" value="scaffold5344_cov146.g9432"/>
</dbReference>
<dbReference type="GO" id="GO:0005667">
    <property type="term" value="C:transcription regulator complex"/>
    <property type="evidence" value="ECO:0007669"/>
    <property type="project" value="TreeGrafter"/>
</dbReference>
<dbReference type="GO" id="GO:0035331">
    <property type="term" value="P:negative regulation of hippo signaling"/>
    <property type="evidence" value="ECO:0007669"/>
    <property type="project" value="TreeGrafter"/>
</dbReference>
<dbReference type="GO" id="GO:0003714">
    <property type="term" value="F:transcription corepressor activity"/>
    <property type="evidence" value="ECO:0007669"/>
    <property type="project" value="TreeGrafter"/>
</dbReference>
<feature type="region of interest" description="Disordered" evidence="5">
    <location>
        <begin position="1"/>
        <end position="23"/>
    </location>
</feature>
<keyword evidence="1 4" id="KW-0479">Metal-binding</keyword>
<proteinExistence type="predicted"/>
<feature type="domain" description="LIM zinc-binding" evidence="6">
    <location>
        <begin position="231"/>
        <end position="300"/>
    </location>
</feature>
<name>A0A915MY90_MELJA</name>
<keyword evidence="7" id="KW-1185">Reference proteome</keyword>
<dbReference type="InterPro" id="IPR001781">
    <property type="entry name" value="Znf_LIM"/>
</dbReference>
<dbReference type="AlphaFoldDB" id="A0A915MY90"/>
<keyword evidence="2 4" id="KW-0862">Zinc</keyword>
<dbReference type="GO" id="GO:0046872">
    <property type="term" value="F:metal ion binding"/>
    <property type="evidence" value="ECO:0007669"/>
    <property type="project" value="UniProtKB-KW"/>
</dbReference>
<dbReference type="InterPro" id="IPR047172">
    <property type="entry name" value="Ajuba-like"/>
</dbReference>
<dbReference type="SUPFAM" id="SSF57716">
    <property type="entry name" value="Glucocorticoid receptor-like (DNA-binding domain)"/>
    <property type="match status" value="1"/>
</dbReference>
<keyword evidence="3 4" id="KW-0440">LIM domain</keyword>
<evidence type="ECO:0000256" key="2">
    <source>
        <dbReference type="ARBA" id="ARBA00022833"/>
    </source>
</evidence>
<evidence type="ECO:0000256" key="3">
    <source>
        <dbReference type="ARBA" id="ARBA00023038"/>
    </source>
</evidence>
<dbReference type="GO" id="GO:0005912">
    <property type="term" value="C:adherens junction"/>
    <property type="evidence" value="ECO:0007669"/>
    <property type="project" value="TreeGrafter"/>
</dbReference>
<sequence length="312" mass="35176">MNAQNNNSSILIETSPIQLGRGSTEPTIKKELKREIAKQQCPFLGSEMDNEKDGKQFISKDESDMLRDSDQKNEEEHQKILEKAKEAKRWQQQRAVDTVEEVRQLGQAALEQMAILGELSKLEFEDFERKTKISDRLCVKNAPSSSYVSLPTSLATSSTASSTRQESKINNGATARKSLNIGVLQALGASFHPACFRCQKCSRCLDGIPFTVEQNGEGVICMDDYERYFVTHCRACKKAINAVNEFGKIVRIVVEDREYHIQCYCCEGCGMQLSNETQNKCYPIGEHLLCRRCHTLWRRMGALETDAAVSDL</sequence>
<dbReference type="GO" id="GO:0007010">
    <property type="term" value="P:cytoskeleton organization"/>
    <property type="evidence" value="ECO:0007669"/>
    <property type="project" value="TreeGrafter"/>
</dbReference>
<feature type="compositionally biased region" description="Basic and acidic residues" evidence="5">
    <location>
        <begin position="49"/>
        <end position="78"/>
    </location>
</feature>
<dbReference type="Gene3D" id="2.10.110.10">
    <property type="entry name" value="Cysteine Rich Protein"/>
    <property type="match status" value="2"/>
</dbReference>
<dbReference type="GO" id="GO:0005634">
    <property type="term" value="C:nucleus"/>
    <property type="evidence" value="ECO:0007669"/>
    <property type="project" value="TreeGrafter"/>
</dbReference>
<dbReference type="PANTHER" id="PTHR24219">
    <property type="entry name" value="LIM DOMAIN-CONTAINING PROTEIN JUB"/>
    <property type="match status" value="1"/>
</dbReference>
<organism evidence="7 8">
    <name type="scientific">Meloidogyne javanica</name>
    <name type="common">Root-knot nematode worm</name>
    <dbReference type="NCBI Taxonomy" id="6303"/>
    <lineage>
        <taxon>Eukaryota</taxon>
        <taxon>Metazoa</taxon>
        <taxon>Ecdysozoa</taxon>
        <taxon>Nematoda</taxon>
        <taxon>Chromadorea</taxon>
        <taxon>Rhabditida</taxon>
        <taxon>Tylenchina</taxon>
        <taxon>Tylenchomorpha</taxon>
        <taxon>Tylenchoidea</taxon>
        <taxon>Meloidogynidae</taxon>
        <taxon>Meloidogyninae</taxon>
        <taxon>Meloidogyne</taxon>
        <taxon>Meloidogyne incognita group</taxon>
    </lineage>
</organism>
<feature type="region of interest" description="Disordered" evidence="5">
    <location>
        <begin position="44"/>
        <end position="78"/>
    </location>
</feature>
<dbReference type="SMART" id="SM00132">
    <property type="entry name" value="LIM"/>
    <property type="match status" value="2"/>
</dbReference>